<dbReference type="GO" id="GO:0046872">
    <property type="term" value="F:metal ion binding"/>
    <property type="evidence" value="ECO:0007669"/>
    <property type="project" value="InterPro"/>
</dbReference>
<name>A0A483CRY4_9EURY</name>
<dbReference type="Pfam" id="PF02915">
    <property type="entry name" value="Rubrerythrin"/>
    <property type="match status" value="1"/>
</dbReference>
<dbReference type="GO" id="GO:0016491">
    <property type="term" value="F:oxidoreductase activity"/>
    <property type="evidence" value="ECO:0007669"/>
    <property type="project" value="InterPro"/>
</dbReference>
<dbReference type="CDD" id="cd01045">
    <property type="entry name" value="Ferritin_like_AB"/>
    <property type="match status" value="1"/>
</dbReference>
<dbReference type="SUPFAM" id="SSF47240">
    <property type="entry name" value="Ferritin-like"/>
    <property type="match status" value="1"/>
</dbReference>
<dbReference type="InterPro" id="IPR003251">
    <property type="entry name" value="Rr_diiron-bd_dom"/>
</dbReference>
<dbReference type="OrthoDB" id="114514at2157"/>
<dbReference type="InterPro" id="IPR012347">
    <property type="entry name" value="Ferritin-like"/>
</dbReference>
<gene>
    <name evidence="2" type="ORF">CUJ86_08235</name>
</gene>
<keyword evidence="3" id="KW-1185">Reference proteome</keyword>
<dbReference type="PANTHER" id="PTHR33531:SF10">
    <property type="entry name" value="BLR7895 PROTEIN"/>
    <property type="match status" value="1"/>
</dbReference>
<protein>
    <submittedName>
        <fullName evidence="2">Ferritin</fullName>
    </submittedName>
</protein>
<dbReference type="Proteomes" id="UP000292580">
    <property type="component" value="Unassembled WGS sequence"/>
</dbReference>
<evidence type="ECO:0000259" key="1">
    <source>
        <dbReference type="Pfam" id="PF02915"/>
    </source>
</evidence>
<sequence length="151" mass="17805">MKMEEYRKIIAQAIDKEVEAFVFYRSVYEKVKDENLKKIFSELADEEKEHRQILEGYLSGGAEALRFDESRDYKISQTIERPNPTVDMKPIEGIEMAIKREEDAMEMYEQFADLSMDADQKKVFTELANMERGHKARLEDLYTGMAFPEVW</sequence>
<evidence type="ECO:0000313" key="3">
    <source>
        <dbReference type="Proteomes" id="UP000292580"/>
    </source>
</evidence>
<evidence type="ECO:0000313" key="2">
    <source>
        <dbReference type="EMBL" id="TAJ44021.1"/>
    </source>
</evidence>
<proteinExistence type="predicted"/>
<dbReference type="AlphaFoldDB" id="A0A483CRY4"/>
<dbReference type="InterPro" id="IPR009078">
    <property type="entry name" value="Ferritin-like_SF"/>
</dbReference>
<dbReference type="Gene3D" id="1.20.1260.10">
    <property type="match status" value="1"/>
</dbReference>
<reference evidence="2 3" key="1">
    <citation type="submission" date="2017-11" db="EMBL/GenBank/DDBJ databases">
        <title>Isolation and Characterization of Methanofollis Species from Methane Seep Offshore SW Taiwan.</title>
        <authorList>
            <person name="Teng N.-H."/>
            <person name="Lai M.-C."/>
            <person name="Chen S.-C."/>
        </authorList>
    </citation>
    <scope>NUCLEOTIDE SEQUENCE [LARGE SCALE GENOMIC DNA]</scope>
    <source>
        <strain evidence="2 3">FWC-SCC2</strain>
    </source>
</reference>
<dbReference type="RefSeq" id="WP_130647085.1">
    <property type="nucleotide sequence ID" value="NZ_PGCL01000003.1"/>
</dbReference>
<dbReference type="EMBL" id="PGCL01000003">
    <property type="protein sequence ID" value="TAJ44021.1"/>
    <property type="molecule type" value="Genomic_DNA"/>
</dbReference>
<comment type="caution">
    <text evidence="2">The sequence shown here is derived from an EMBL/GenBank/DDBJ whole genome shotgun (WGS) entry which is preliminary data.</text>
</comment>
<feature type="domain" description="Rubrerythrin diiron-binding" evidence="1">
    <location>
        <begin position="8"/>
        <end position="142"/>
    </location>
</feature>
<accession>A0A483CRY4</accession>
<dbReference type="PANTHER" id="PTHR33531">
    <property type="entry name" value="RUBRERYTHRIN SUBFAMILY"/>
    <property type="match status" value="1"/>
</dbReference>
<organism evidence="2 3">
    <name type="scientific">Methanofollis fontis</name>
    <dbReference type="NCBI Taxonomy" id="2052832"/>
    <lineage>
        <taxon>Archaea</taxon>
        <taxon>Methanobacteriati</taxon>
        <taxon>Methanobacteriota</taxon>
        <taxon>Stenosarchaea group</taxon>
        <taxon>Methanomicrobia</taxon>
        <taxon>Methanomicrobiales</taxon>
        <taxon>Methanomicrobiaceae</taxon>
        <taxon>Methanofollis</taxon>
    </lineage>
</organism>